<dbReference type="PhylomeDB" id="B3S8B1"/>
<evidence type="ECO:0000313" key="3">
    <source>
        <dbReference type="EMBL" id="EDV21071.1"/>
    </source>
</evidence>
<dbReference type="InterPro" id="IPR011029">
    <property type="entry name" value="DEATH-like_dom_sf"/>
</dbReference>
<dbReference type="SUPFAM" id="SSF52540">
    <property type="entry name" value="P-loop containing nucleoside triphosphate hydrolases"/>
    <property type="match status" value="1"/>
</dbReference>
<feature type="compositionally biased region" description="Polar residues" evidence="1">
    <location>
        <begin position="1017"/>
        <end position="1036"/>
    </location>
</feature>
<dbReference type="PANTHER" id="PTHR35205:SF1">
    <property type="entry name" value="ZU5 DOMAIN-CONTAINING PROTEIN"/>
    <property type="match status" value="1"/>
</dbReference>
<feature type="region of interest" description="Disordered" evidence="1">
    <location>
        <begin position="1017"/>
        <end position="1037"/>
    </location>
</feature>
<gene>
    <name evidence="3" type="ORF">TRIADDRAFT_60474</name>
</gene>
<sequence>MVIRFSEQEMLPFMYEYSRLIEKGKGKNRVECVLDEIVQSMKNVHLLDKTKQLVYQLDSKSTIDKIIDPLSVATKIIQIVQNHYQTIGFEWLYPLLQFARENVIFSNLNDIIGQENQQRILSTIGCVENLKEKMLKLIKDWNETESYKMTDNLPPYPIYAELDILYQLLHAILNQDPTGLFQKIHNVYNKCFDIIESVLIYDCQRLIALVQELKAWITTDLSYVSHYIYLDIMNKIIGCSYCSFNQREFTYSGGQIYYLDGSVFVMEPYYSIWNVVQKTTSWKSSTFQSNIILQKGITDTIKIFQSIKLPIKIKDQIKVDLANMMSQLSHPYLDYLIWYHRQPLAEIVHDDLLAKLTLLELSPKYSGMAVQLSELEFIPLLTQLPTIINLPSSKETLIQRHHYFNQIYHEMDVQGHHSMVLSGLAGVGKSSLALHYARSHTIHYNCIHWFHAETELSLQHDFIKLAKAILRNKQRFHLEKKPQLDSIRDCLDQFTENSELLQSVGDNHIIIASQLKTCDEQRIDLINKLVQATLDFILGHYCFLLIYDNADQEEIVRRYMPQRQGHGLVLLTSRYANWGDVEKINIDLFQRQESIDYLLQRTNSEDKESADLVANRICDLPLALSQAVAYIQRTGISLSGYHARLMAEENDIAQDSYSSAYYKKYQQVDSGQIKLSQQLTPLTTWSSTFSQLVTNNPSIQSMFMLIAYIQVDQLTDNLLFEFCQLQDPNTKREDYNNAICGLNHYHVLHGCPEGSLPSYKTNKLIQMAIRNHILEIVSTQLGHSLGDWIYVQDIILCRILVYFVDKLSNDEWIESDDQTVGQSLNLIYHADQLRQHLLNSELLSHQRLMLEEKMTKMYTTITNPLSQLEMNIMAKIETFKMALNYRSDEDEGYDTKFADDIDVDRDIICSKRIKDIIVLIHSSDRDSSMEQANVSYEDSQVSNHVLRSVGGVSGVEIGEEIKLSTADDIQEKSALSLSPVQQDSDYFNDSDVIQDSPGITNESNPNLQLAAQDLTHTTNTADSSTINESDPENSALNKLHLSDDPLLILESVIKEAEVVEEEITITNEPNVEINETEAVGTIPEKNHGQNHSSPINTSRSDDIANAEVAEDALVGFYEEDIRSSIEATADISEAAQDNNATTKMNENGDNLSIAKTTSTSTTDPRRVYSQPNVNNVAAAKFYYDPAPNVKRDRSVSDLRCTIFPIMKPAATGYPQKSITILANKTNCFKLKEAPGVQLTITPSCFQIDTSATISVFYADPPYNKGLNSGCIQMAPIVRIKCDDITGQQSTRFPFSLQIPVPLAEEICLYLSVKKINELPVQILHRRHEPDSEWELLDSKFTYFVNDHSCPCISFNMHYFADVTFVLDDVLSTMQQISQYTFPSFQQHIRLWSYVSLPRKGSTRSIMKLIIAKTGLGHISILDAIENNPNFIPLEATGLDDFVVRNGSYRLHFVPISSACGLIEDFPVYTAFDWNNRNYFAFDIKCRLKDPASNNGNLGKLCLSQVSEERTVHECNLIMPQEVTTSLELIQSPPPEVEEVAGEDLKSHLEFIASQNIDLDKLAAKLDNAVRLSEAGRKLKTKSDKVRVLLKIWKESNEPKANLNQLTKALGAMNKGDVVKRIAETQADLFARRKKAKETIV</sequence>
<organism evidence="3 4">
    <name type="scientific">Trichoplax adhaerens</name>
    <name type="common">Trichoplax reptans</name>
    <dbReference type="NCBI Taxonomy" id="10228"/>
    <lineage>
        <taxon>Eukaryota</taxon>
        <taxon>Metazoa</taxon>
        <taxon>Placozoa</taxon>
        <taxon>Uniplacotomia</taxon>
        <taxon>Trichoplacea</taxon>
        <taxon>Trichoplacidae</taxon>
        <taxon>Trichoplax</taxon>
    </lineage>
</organism>
<feature type="region of interest" description="Disordered" evidence="1">
    <location>
        <begin position="1136"/>
        <end position="1166"/>
    </location>
</feature>
<dbReference type="InterPro" id="IPR027417">
    <property type="entry name" value="P-loop_NTPase"/>
</dbReference>
<dbReference type="CTD" id="6757614"/>
<feature type="region of interest" description="Disordered" evidence="1">
    <location>
        <begin position="975"/>
        <end position="1004"/>
    </location>
</feature>
<accession>B3S8B1</accession>
<dbReference type="InterPro" id="IPR000488">
    <property type="entry name" value="Death_dom"/>
</dbReference>
<dbReference type="GO" id="GO:0007165">
    <property type="term" value="P:signal transduction"/>
    <property type="evidence" value="ECO:0007669"/>
    <property type="project" value="InterPro"/>
</dbReference>
<proteinExistence type="predicted"/>
<dbReference type="Gene3D" id="3.40.50.300">
    <property type="entry name" value="P-loop containing nucleotide triphosphate hydrolases"/>
    <property type="match status" value="1"/>
</dbReference>
<dbReference type="RefSeq" id="XP_002116401.1">
    <property type="nucleotide sequence ID" value="XM_002116365.1"/>
</dbReference>
<dbReference type="GeneID" id="6757614"/>
<feature type="compositionally biased region" description="Polar residues" evidence="1">
    <location>
        <begin position="1136"/>
        <end position="1162"/>
    </location>
</feature>
<evidence type="ECO:0000313" key="4">
    <source>
        <dbReference type="Proteomes" id="UP000009022"/>
    </source>
</evidence>
<dbReference type="InParanoid" id="B3S8B1"/>
<dbReference type="Proteomes" id="UP000009022">
    <property type="component" value="Unassembled WGS sequence"/>
</dbReference>
<evidence type="ECO:0000259" key="2">
    <source>
        <dbReference type="PROSITE" id="PS50017"/>
    </source>
</evidence>
<dbReference type="Gene3D" id="1.10.533.10">
    <property type="entry name" value="Death Domain, Fas"/>
    <property type="match status" value="1"/>
</dbReference>
<dbReference type="KEGG" id="tad:TRIADDRAFT_60474"/>
<dbReference type="EMBL" id="DS985255">
    <property type="protein sequence ID" value="EDV21071.1"/>
    <property type="molecule type" value="Genomic_DNA"/>
</dbReference>
<dbReference type="HOGENOM" id="CLU_242864_0_0_1"/>
<dbReference type="Pfam" id="PF00531">
    <property type="entry name" value="Death"/>
    <property type="match status" value="1"/>
</dbReference>
<feature type="domain" description="Death" evidence="2">
    <location>
        <begin position="1583"/>
        <end position="1625"/>
    </location>
</feature>
<dbReference type="Gene3D" id="2.60.220.30">
    <property type="match status" value="1"/>
</dbReference>
<dbReference type="PANTHER" id="PTHR35205">
    <property type="entry name" value="NB-ARC AND TPR DOMAIN PROTEIN"/>
    <property type="match status" value="1"/>
</dbReference>
<dbReference type="PROSITE" id="PS50017">
    <property type="entry name" value="DEATH_DOMAIN"/>
    <property type="match status" value="1"/>
</dbReference>
<evidence type="ECO:0000256" key="1">
    <source>
        <dbReference type="SAM" id="MobiDB-lite"/>
    </source>
</evidence>
<dbReference type="OrthoDB" id="6136658at2759"/>
<reference evidence="3 4" key="1">
    <citation type="journal article" date="2008" name="Nature">
        <title>The Trichoplax genome and the nature of placozoans.</title>
        <authorList>
            <person name="Srivastava M."/>
            <person name="Begovic E."/>
            <person name="Chapman J."/>
            <person name="Putnam N.H."/>
            <person name="Hellsten U."/>
            <person name="Kawashima T."/>
            <person name="Kuo A."/>
            <person name="Mitros T."/>
            <person name="Salamov A."/>
            <person name="Carpenter M.L."/>
            <person name="Signorovitch A.Y."/>
            <person name="Moreno M.A."/>
            <person name="Kamm K."/>
            <person name="Grimwood J."/>
            <person name="Schmutz J."/>
            <person name="Shapiro H."/>
            <person name="Grigoriev I.V."/>
            <person name="Buss L.W."/>
            <person name="Schierwater B."/>
            <person name="Dellaporta S.L."/>
            <person name="Rokhsar D.S."/>
        </authorList>
    </citation>
    <scope>NUCLEOTIDE SEQUENCE [LARGE SCALE GENOMIC DNA]</scope>
    <source>
        <strain evidence="3 4">Grell-BS-1999</strain>
    </source>
</reference>
<protein>
    <recommendedName>
        <fullName evidence="2">Death domain-containing protein</fullName>
    </recommendedName>
</protein>
<name>B3S8B1_TRIAD</name>
<keyword evidence="4" id="KW-1185">Reference proteome</keyword>